<keyword evidence="2" id="KW-1185">Reference proteome</keyword>
<protein>
    <submittedName>
        <fullName evidence="1">Uncharacterized protein</fullName>
    </submittedName>
</protein>
<comment type="caution">
    <text evidence="1">The sequence shown here is derived from an EMBL/GenBank/DDBJ whole genome shotgun (WGS) entry which is preliminary data.</text>
</comment>
<name>A0ABD3CLE4_9LAMI</name>
<dbReference type="Proteomes" id="UP001632038">
    <property type="component" value="Unassembled WGS sequence"/>
</dbReference>
<gene>
    <name evidence="1" type="ORF">CASFOL_023740</name>
</gene>
<dbReference type="EMBL" id="JAVIJP010000032">
    <property type="protein sequence ID" value="KAL3630756.1"/>
    <property type="molecule type" value="Genomic_DNA"/>
</dbReference>
<accession>A0ABD3CLE4</accession>
<proteinExistence type="predicted"/>
<organism evidence="1 2">
    <name type="scientific">Castilleja foliolosa</name>
    <dbReference type="NCBI Taxonomy" id="1961234"/>
    <lineage>
        <taxon>Eukaryota</taxon>
        <taxon>Viridiplantae</taxon>
        <taxon>Streptophyta</taxon>
        <taxon>Embryophyta</taxon>
        <taxon>Tracheophyta</taxon>
        <taxon>Spermatophyta</taxon>
        <taxon>Magnoliopsida</taxon>
        <taxon>eudicotyledons</taxon>
        <taxon>Gunneridae</taxon>
        <taxon>Pentapetalae</taxon>
        <taxon>asterids</taxon>
        <taxon>lamiids</taxon>
        <taxon>Lamiales</taxon>
        <taxon>Orobanchaceae</taxon>
        <taxon>Pedicularideae</taxon>
        <taxon>Castillejinae</taxon>
        <taxon>Castilleja</taxon>
    </lineage>
</organism>
<sequence>MIKLGKMIELMEEYSLIMARMRDELHFRRVDFHFLRTLHSASTNSASLDSSSSFLMYF</sequence>
<evidence type="ECO:0000313" key="1">
    <source>
        <dbReference type="EMBL" id="KAL3630756.1"/>
    </source>
</evidence>
<reference evidence="2" key="1">
    <citation type="journal article" date="2024" name="IScience">
        <title>Strigolactones Initiate the Formation of Haustorium-like Structures in Castilleja.</title>
        <authorList>
            <person name="Buerger M."/>
            <person name="Peterson D."/>
            <person name="Chory J."/>
        </authorList>
    </citation>
    <scope>NUCLEOTIDE SEQUENCE [LARGE SCALE GENOMIC DNA]</scope>
</reference>
<dbReference type="AlphaFoldDB" id="A0ABD3CLE4"/>
<evidence type="ECO:0000313" key="2">
    <source>
        <dbReference type="Proteomes" id="UP001632038"/>
    </source>
</evidence>